<evidence type="ECO:0000313" key="7">
    <source>
        <dbReference type="Proteomes" id="UP000182114"/>
    </source>
</evidence>
<evidence type="ECO:0000313" key="6">
    <source>
        <dbReference type="EMBL" id="SDF00846.1"/>
    </source>
</evidence>
<keyword evidence="3" id="KW-0812">Transmembrane</keyword>
<keyword evidence="7" id="KW-1185">Reference proteome</keyword>
<dbReference type="SUPFAM" id="SSF140478">
    <property type="entry name" value="LemA-like"/>
    <property type="match status" value="1"/>
</dbReference>
<dbReference type="Pfam" id="PF04011">
    <property type="entry name" value="LemA"/>
    <property type="match status" value="1"/>
</dbReference>
<dbReference type="RefSeq" id="WP_074538479.1">
    <property type="nucleotide sequence ID" value="NZ_FNBD01000006.1"/>
</dbReference>
<dbReference type="EMBL" id="FNBD01000006">
    <property type="protein sequence ID" value="SDF00846.1"/>
    <property type="molecule type" value="Genomic_DNA"/>
</dbReference>
<dbReference type="Gene3D" id="1.20.1440.20">
    <property type="entry name" value="LemA-like domain"/>
    <property type="match status" value="1"/>
</dbReference>
<accession>A0A1G7HKJ2</accession>
<comment type="subcellular location">
    <subcellularLocation>
        <location evidence="1">Membrane</location>
        <topology evidence="1">Single-pass membrane protein</topology>
    </subcellularLocation>
</comment>
<dbReference type="InterPro" id="IPR007156">
    <property type="entry name" value="MamQ_LemA"/>
</dbReference>
<comment type="similarity">
    <text evidence="2">Belongs to the LemA family.</text>
</comment>
<evidence type="ECO:0000256" key="4">
    <source>
        <dbReference type="ARBA" id="ARBA00022989"/>
    </source>
</evidence>
<evidence type="ECO:0000256" key="5">
    <source>
        <dbReference type="ARBA" id="ARBA00023136"/>
    </source>
</evidence>
<dbReference type="PANTHER" id="PTHR34478:SF1">
    <property type="entry name" value="PROTEIN LEMA"/>
    <property type="match status" value="1"/>
</dbReference>
<keyword evidence="5" id="KW-0472">Membrane</keyword>
<protein>
    <submittedName>
        <fullName evidence="6">LemA protein</fullName>
    </submittedName>
</protein>
<evidence type="ECO:0000256" key="1">
    <source>
        <dbReference type="ARBA" id="ARBA00004167"/>
    </source>
</evidence>
<gene>
    <name evidence="6" type="ORF">SAMN04487992_106129</name>
</gene>
<organism evidence="6 7">
    <name type="scientific">Cellulophaga baltica</name>
    <dbReference type="NCBI Taxonomy" id="76594"/>
    <lineage>
        <taxon>Bacteria</taxon>
        <taxon>Pseudomonadati</taxon>
        <taxon>Bacteroidota</taxon>
        <taxon>Flavobacteriia</taxon>
        <taxon>Flavobacteriales</taxon>
        <taxon>Flavobacteriaceae</taxon>
        <taxon>Cellulophaga</taxon>
    </lineage>
</organism>
<keyword evidence="4" id="KW-1133">Transmembrane helix</keyword>
<sequence>MIFTYTKIVKKNKLDYRLKNIAVQFKKHFEPLPNMTTLVNNYMSYEIKLLTVISKNRSDYNETVPTSQIMATRKQMNQWVGYAAMALKNYQDFKSINAVALLQLTINEHAKQISVYVVDYEGSIAIFLSNSTKGIFGFKADDYLEVAREKKKNLDLSSLF</sequence>
<dbReference type="AlphaFoldDB" id="A0A1G7HKJ2"/>
<name>A0A1G7HKJ2_9FLAO</name>
<evidence type="ECO:0000256" key="2">
    <source>
        <dbReference type="ARBA" id="ARBA00008854"/>
    </source>
</evidence>
<reference evidence="7" key="1">
    <citation type="submission" date="2016-10" db="EMBL/GenBank/DDBJ databases">
        <authorList>
            <person name="Varghese N."/>
            <person name="Submissions S."/>
        </authorList>
    </citation>
    <scope>NUCLEOTIDE SEQUENCE [LARGE SCALE GENOMIC DNA]</scope>
    <source>
        <strain evidence="7">DSM 24729</strain>
    </source>
</reference>
<proteinExistence type="inferred from homology"/>
<dbReference type="PANTHER" id="PTHR34478">
    <property type="entry name" value="PROTEIN LEMA"/>
    <property type="match status" value="1"/>
</dbReference>
<evidence type="ECO:0000256" key="3">
    <source>
        <dbReference type="ARBA" id="ARBA00022692"/>
    </source>
</evidence>
<dbReference type="GO" id="GO:0016020">
    <property type="term" value="C:membrane"/>
    <property type="evidence" value="ECO:0007669"/>
    <property type="project" value="UniProtKB-SubCell"/>
</dbReference>
<dbReference type="Proteomes" id="UP000182114">
    <property type="component" value="Unassembled WGS sequence"/>
</dbReference>
<dbReference type="InterPro" id="IPR023353">
    <property type="entry name" value="LemA-like_dom_sf"/>
</dbReference>